<accession>A0A381QCT3</accession>
<reference evidence="2" key="1">
    <citation type="submission" date="2018-05" db="EMBL/GenBank/DDBJ databases">
        <authorList>
            <person name="Lanie J.A."/>
            <person name="Ng W.-L."/>
            <person name="Kazmierczak K.M."/>
            <person name="Andrzejewski T.M."/>
            <person name="Davidsen T.M."/>
            <person name="Wayne K.J."/>
            <person name="Tettelin H."/>
            <person name="Glass J.I."/>
            <person name="Rusch D."/>
            <person name="Podicherti R."/>
            <person name="Tsui H.-C.T."/>
            <person name="Winkler M.E."/>
        </authorList>
    </citation>
    <scope>NUCLEOTIDE SEQUENCE</scope>
</reference>
<dbReference type="EMBL" id="UINC01001305">
    <property type="protein sequence ID" value="SUZ77141.1"/>
    <property type="molecule type" value="Genomic_DNA"/>
</dbReference>
<evidence type="ECO:0000313" key="2">
    <source>
        <dbReference type="EMBL" id="SUZ77141.1"/>
    </source>
</evidence>
<dbReference type="Pfam" id="PF13469">
    <property type="entry name" value="Sulfotransfer_3"/>
    <property type="match status" value="1"/>
</dbReference>
<name>A0A381QCT3_9ZZZZ</name>
<dbReference type="Gene3D" id="3.40.50.300">
    <property type="entry name" value="P-loop containing nucleotide triphosphate hydrolases"/>
    <property type="match status" value="1"/>
</dbReference>
<dbReference type="SUPFAM" id="SSF48452">
    <property type="entry name" value="TPR-like"/>
    <property type="match status" value="2"/>
</dbReference>
<evidence type="ECO:0000256" key="1">
    <source>
        <dbReference type="ARBA" id="ARBA00022679"/>
    </source>
</evidence>
<dbReference type="InterPro" id="IPR027417">
    <property type="entry name" value="P-loop_NTPase"/>
</dbReference>
<keyword evidence="1" id="KW-0808">Transferase</keyword>
<gene>
    <name evidence="2" type="ORF">METZ01_LOCUS29995</name>
</gene>
<dbReference type="InterPro" id="IPR019734">
    <property type="entry name" value="TPR_rpt"/>
</dbReference>
<dbReference type="Pfam" id="PF14559">
    <property type="entry name" value="TPR_19"/>
    <property type="match status" value="1"/>
</dbReference>
<dbReference type="Gene3D" id="1.25.40.10">
    <property type="entry name" value="Tetratricopeptide repeat domain"/>
    <property type="match status" value="2"/>
</dbReference>
<proteinExistence type="predicted"/>
<dbReference type="SUPFAM" id="SSF52540">
    <property type="entry name" value="P-loop containing nucleoside triphosphate hydrolases"/>
    <property type="match status" value="1"/>
</dbReference>
<sequence>MSNNNDNNIEKTLRETLDRSKELLQRGKFDPAAELAREILTEHPDNGEALYLLAVCQRFQGRLEEALNTLAQLKRLRPGYGRAFQEEGHVCKAAGHSSSAIRAYRHAVSLNNSLIASWQSLTELLLAKGETKKAKQTQQEFEKLNALPEILLSVRNMIAEGYLFKAERLCRKFLKANKTHVEGMRLLADLGVKADVLDDAEFILEKALEFEPNNNLARNDYMEVLYRRQKYEQSLAQAQILREREPKNLKYQIGYANQAVAVGDYETALSIYDEANKKLPSNAELRLVHGHALKTIGKLKPAIDAYRKSFMARNDYGDAYWSLANLKTYRFTNDEISLMTQAEAAPSTKLTDRVHLCFALGKHYEDNKSYETSFSFYDRGNVLRKSEMNYTPEQMTKILELQKEHCKKELFATKLNSGSKKSDPIFVVGLPRAGSTLLEQIIASHSQVDGTLELPNIPALAYRLAGRRTISEIPEYPENLHDLDADQLEEFGEAYIKDTRIHRKEAPYFIDKMPNNFRHIGLIHLILPNAKIIDARRGPMACCFSGFKQLFASGQQFTYGLQEIGTYYRNYVALMDHWDKVLPEKILRVQYEDVVEDLSTQVHRILDFCNLPYEEACINFHKTERNVRTPSSEQVRQPIYKSGLEQWRHYEPWLDPLKEALGKLSKQ</sequence>
<dbReference type="InterPro" id="IPR026634">
    <property type="entry name" value="TPST-like"/>
</dbReference>
<dbReference type="GO" id="GO:0008476">
    <property type="term" value="F:protein-tyrosine sulfotransferase activity"/>
    <property type="evidence" value="ECO:0007669"/>
    <property type="project" value="InterPro"/>
</dbReference>
<dbReference type="SMART" id="SM00028">
    <property type="entry name" value="TPR"/>
    <property type="match status" value="4"/>
</dbReference>
<dbReference type="AlphaFoldDB" id="A0A381QCT3"/>
<protein>
    <submittedName>
        <fullName evidence="2">Uncharacterized protein</fullName>
    </submittedName>
</protein>
<organism evidence="2">
    <name type="scientific">marine metagenome</name>
    <dbReference type="NCBI Taxonomy" id="408172"/>
    <lineage>
        <taxon>unclassified sequences</taxon>
        <taxon>metagenomes</taxon>
        <taxon>ecological metagenomes</taxon>
    </lineage>
</organism>
<dbReference type="GO" id="GO:0005794">
    <property type="term" value="C:Golgi apparatus"/>
    <property type="evidence" value="ECO:0007669"/>
    <property type="project" value="UniProtKB-ARBA"/>
</dbReference>
<dbReference type="PANTHER" id="PTHR12788">
    <property type="entry name" value="PROTEIN-TYROSINE SULFOTRANSFERASE 2"/>
    <property type="match status" value="1"/>
</dbReference>
<dbReference type="InterPro" id="IPR011990">
    <property type="entry name" value="TPR-like_helical_dom_sf"/>
</dbReference>
<dbReference type="PANTHER" id="PTHR12788:SF10">
    <property type="entry name" value="PROTEIN-TYROSINE SULFOTRANSFERASE"/>
    <property type="match status" value="1"/>
</dbReference>